<feature type="domain" description="Helicase ATP-binding" evidence="6">
    <location>
        <begin position="222"/>
        <end position="377"/>
    </location>
</feature>
<keyword evidence="2" id="KW-0378">Hydrolase</keyword>
<sequence>MSCSAEEIEKKRLEALERRNARLKQQASTSKPLKPLNSGPGLNRSLSSSSESSFGNFLNKSHEKLDLKRKTNLYPQPEPPSKLIKQINNTSIGLVNNKISPITPTKFFNQEQIRGMVSMVSLTRFEVDIKYCEPFIKYCKTFKTSMYDQKSKLWSFDISEYEDFIKGLKNVPMVEIIPFPQYVYRVFKENATPKPQRPEPDLSRIDPKLLETLMPFQREGVIFGIQKNGRCMIADDMGLGKTIQALGIAHYYKTDWPLLIIAPSSLTHQWFQSILEFLPSVLVHEIVIYTSKIFLDNNKITITSYDLLMKNVADFSGKKFGTIILDESHSIKTSAAKKTEAVRKMIDKSNHIILLTGTPALSRPMELYSQISLIVPNFLTLHNFGVRYCNAEQTKFGWNYKGSSKATELQLLLKLLCFIRRLKADVLSQLPSKLRQVIMLDPNLIDKGTEEMKEAYQKCSQNKGNLHTTIIQCFNESSSQRIKAVCNYLEEVLESKKKFIVFAHHKCILDAMTDLMIKKRVKFIRIDGSTRPEDRKTMVDRFQTQKNIMVAILSITAANAGITLTAAKLCIFAELYWNPGILCQAEDRIHRIGQNESVIIRYLIAEKTVDDHLWPLLRTKLDFLNKAGLNQDFSLDSADVSKQVTSGSPDSKQSKIDEFFRIISSPNFKADDTPPADKVDLMLDEDDEDLASIDLDAFQ</sequence>
<dbReference type="PROSITE" id="PS51467">
    <property type="entry name" value="HARP"/>
    <property type="match status" value="1"/>
</dbReference>
<dbReference type="InterPro" id="IPR014001">
    <property type="entry name" value="Helicase_ATP-bd"/>
</dbReference>
<dbReference type="CDD" id="cd18793">
    <property type="entry name" value="SF2_C_SNF"/>
    <property type="match status" value="1"/>
</dbReference>
<dbReference type="EMBL" id="JAAOIC020000002">
    <property type="protein sequence ID" value="KAG8042652.1"/>
    <property type="molecule type" value="Genomic_DNA"/>
</dbReference>
<comment type="caution">
    <text evidence="9">The sequence shown here is derived from an EMBL/GenBank/DDBJ whole genome shotgun (WGS) entry which is preliminary data.</text>
</comment>
<reference evidence="9" key="2">
    <citation type="submission" date="2021-04" db="EMBL/GenBank/DDBJ databases">
        <title>Genome-wide patterns of bracovirus chromosomal integration into multiple host tissues during parasitism.</title>
        <authorList>
            <person name="Chebbi M.A.C."/>
        </authorList>
    </citation>
    <scope>NUCLEOTIDE SEQUENCE</scope>
    <source>
        <tissue evidence="9">Whole body</tissue>
    </source>
</reference>
<dbReference type="PROSITE" id="PS51194">
    <property type="entry name" value="HELICASE_CTER"/>
    <property type="match status" value="1"/>
</dbReference>
<dbReference type="SMART" id="SM00490">
    <property type="entry name" value="HELICc"/>
    <property type="match status" value="1"/>
</dbReference>
<keyword evidence="3" id="KW-0539">Nucleus</keyword>
<dbReference type="GO" id="GO:0006281">
    <property type="term" value="P:DNA repair"/>
    <property type="evidence" value="ECO:0007669"/>
    <property type="project" value="TreeGrafter"/>
</dbReference>
<organism evidence="9 10">
    <name type="scientific">Cotesia typhae</name>
    <dbReference type="NCBI Taxonomy" id="2053667"/>
    <lineage>
        <taxon>Eukaryota</taxon>
        <taxon>Metazoa</taxon>
        <taxon>Ecdysozoa</taxon>
        <taxon>Arthropoda</taxon>
        <taxon>Hexapoda</taxon>
        <taxon>Insecta</taxon>
        <taxon>Pterygota</taxon>
        <taxon>Neoptera</taxon>
        <taxon>Endopterygota</taxon>
        <taxon>Hymenoptera</taxon>
        <taxon>Apocrita</taxon>
        <taxon>Ichneumonoidea</taxon>
        <taxon>Braconidae</taxon>
        <taxon>Microgastrinae</taxon>
        <taxon>Cotesia</taxon>
    </lineage>
</organism>
<dbReference type="CDD" id="cd18010">
    <property type="entry name" value="DEXHc_HARP_SMARCAL1"/>
    <property type="match status" value="1"/>
</dbReference>
<name>A0A8J5RAB4_9HYME</name>
<dbReference type="InterPro" id="IPR001650">
    <property type="entry name" value="Helicase_C-like"/>
</dbReference>
<accession>A0A8J5RAB4</accession>
<reference evidence="9" key="1">
    <citation type="submission" date="2020-03" db="EMBL/GenBank/DDBJ databases">
        <authorList>
            <person name="Chebbi M.A."/>
            <person name="Drezen J.M."/>
        </authorList>
    </citation>
    <scope>NUCLEOTIDE SEQUENCE</scope>
    <source>
        <tissue evidence="9">Whole body</tissue>
    </source>
</reference>
<dbReference type="PANTHER" id="PTHR45766:SF6">
    <property type="entry name" value="SWI_SNF-RELATED MATRIX-ASSOCIATED ACTIN-DEPENDENT REGULATOR OF CHROMATIN SUBFAMILY A-LIKE PROTEIN 1"/>
    <property type="match status" value="1"/>
</dbReference>
<evidence type="ECO:0008006" key="11">
    <source>
        <dbReference type="Google" id="ProtNLM"/>
    </source>
</evidence>
<dbReference type="InterPro" id="IPR049730">
    <property type="entry name" value="SNF2/RAD54-like_C"/>
</dbReference>
<evidence type="ECO:0000313" key="10">
    <source>
        <dbReference type="Proteomes" id="UP000729913"/>
    </source>
</evidence>
<gene>
    <name evidence="9" type="ORF">G9C98_005286</name>
</gene>
<dbReference type="GO" id="GO:0043596">
    <property type="term" value="C:nuclear replication fork"/>
    <property type="evidence" value="ECO:0007669"/>
    <property type="project" value="TreeGrafter"/>
</dbReference>
<evidence type="ECO:0000256" key="2">
    <source>
        <dbReference type="ARBA" id="ARBA00022801"/>
    </source>
</evidence>
<feature type="domain" description="Helicase C-terminal" evidence="7">
    <location>
        <begin position="484"/>
        <end position="641"/>
    </location>
</feature>
<evidence type="ECO:0000313" key="9">
    <source>
        <dbReference type="EMBL" id="KAG8042652.1"/>
    </source>
</evidence>
<dbReference type="Pfam" id="PF07443">
    <property type="entry name" value="HARP"/>
    <property type="match status" value="1"/>
</dbReference>
<dbReference type="Proteomes" id="UP000729913">
    <property type="component" value="Unassembled WGS sequence"/>
</dbReference>
<evidence type="ECO:0000259" key="8">
    <source>
        <dbReference type="PROSITE" id="PS51467"/>
    </source>
</evidence>
<dbReference type="PANTHER" id="PTHR45766">
    <property type="entry name" value="DNA ANNEALING HELICASE AND ENDONUCLEASE ZRANB3 FAMILY MEMBER"/>
    <property type="match status" value="1"/>
</dbReference>
<feature type="domain" description="HARP" evidence="8">
    <location>
        <begin position="106"/>
        <end position="180"/>
    </location>
</feature>
<evidence type="ECO:0000256" key="4">
    <source>
        <dbReference type="PROSITE-ProRule" id="PRU00800"/>
    </source>
</evidence>
<comment type="subcellular location">
    <subcellularLocation>
        <location evidence="1">Nucleus</location>
    </subcellularLocation>
</comment>
<protein>
    <recommendedName>
        <fullName evidence="11">SWI/SNF-related matrix-associated actin-dependent regulator of chromatin subfamily A-like protein 1</fullName>
    </recommendedName>
</protein>
<feature type="compositionally biased region" description="Low complexity" evidence="5">
    <location>
        <begin position="36"/>
        <end position="55"/>
    </location>
</feature>
<dbReference type="InterPro" id="IPR010003">
    <property type="entry name" value="HARP_dom"/>
</dbReference>
<dbReference type="GO" id="GO:0016787">
    <property type="term" value="F:hydrolase activity"/>
    <property type="evidence" value="ECO:0007669"/>
    <property type="project" value="UniProtKB-KW"/>
</dbReference>
<dbReference type="InterPro" id="IPR000330">
    <property type="entry name" value="SNF2_N"/>
</dbReference>
<dbReference type="Pfam" id="PF00271">
    <property type="entry name" value="Helicase_C"/>
    <property type="match status" value="1"/>
</dbReference>
<proteinExistence type="inferred from homology"/>
<feature type="region of interest" description="Disordered" evidence="5">
    <location>
        <begin position="17"/>
        <end position="55"/>
    </location>
</feature>
<dbReference type="SMART" id="SM00487">
    <property type="entry name" value="DEXDc"/>
    <property type="match status" value="1"/>
</dbReference>
<comment type="similarity">
    <text evidence="4">Belongs to the SNF2/RAD54 helicase family. SMARCAL1 subfamily.</text>
</comment>
<evidence type="ECO:0000256" key="3">
    <source>
        <dbReference type="ARBA" id="ARBA00023242"/>
    </source>
</evidence>
<dbReference type="GO" id="GO:0031297">
    <property type="term" value="P:replication fork processing"/>
    <property type="evidence" value="ECO:0007669"/>
    <property type="project" value="TreeGrafter"/>
</dbReference>
<keyword evidence="10" id="KW-1185">Reference proteome</keyword>
<evidence type="ECO:0000259" key="6">
    <source>
        <dbReference type="PROSITE" id="PS51192"/>
    </source>
</evidence>
<dbReference type="GO" id="GO:0005524">
    <property type="term" value="F:ATP binding"/>
    <property type="evidence" value="ECO:0007669"/>
    <property type="project" value="InterPro"/>
</dbReference>
<dbReference type="AlphaFoldDB" id="A0A8J5RAB4"/>
<dbReference type="OrthoDB" id="2801544at2759"/>
<evidence type="ECO:0000256" key="5">
    <source>
        <dbReference type="SAM" id="MobiDB-lite"/>
    </source>
</evidence>
<dbReference type="Pfam" id="PF00176">
    <property type="entry name" value="SNF2-rel_dom"/>
    <property type="match status" value="1"/>
</dbReference>
<evidence type="ECO:0000259" key="7">
    <source>
        <dbReference type="PROSITE" id="PS51194"/>
    </source>
</evidence>
<dbReference type="PROSITE" id="PS51192">
    <property type="entry name" value="HELICASE_ATP_BIND_1"/>
    <property type="match status" value="1"/>
</dbReference>
<evidence type="ECO:0000256" key="1">
    <source>
        <dbReference type="ARBA" id="ARBA00004123"/>
    </source>
</evidence>